<dbReference type="CDD" id="cd06850">
    <property type="entry name" value="biotinyl_domain"/>
    <property type="match status" value="1"/>
</dbReference>
<dbReference type="Proteomes" id="UP000241848">
    <property type="component" value="Unassembled WGS sequence"/>
</dbReference>
<accession>A0A2T2WL22</accession>
<feature type="domain" description="Lipoyl-binding" evidence="2">
    <location>
        <begin position="1"/>
        <end position="70"/>
    </location>
</feature>
<evidence type="ECO:0000313" key="3">
    <source>
        <dbReference type="EMBL" id="PSR22938.1"/>
    </source>
</evidence>
<dbReference type="InterPro" id="IPR000089">
    <property type="entry name" value="Biotin_lipoyl"/>
</dbReference>
<dbReference type="GO" id="GO:0003989">
    <property type="term" value="F:acetyl-CoA carboxylase activity"/>
    <property type="evidence" value="ECO:0007669"/>
    <property type="project" value="UniProtKB-EC"/>
</dbReference>
<name>A0A2T2WL22_9FIRM</name>
<gene>
    <name evidence="3" type="ORF">C7B45_04775</name>
</gene>
<evidence type="ECO:0000313" key="4">
    <source>
        <dbReference type="Proteomes" id="UP000241848"/>
    </source>
</evidence>
<comment type="caution">
    <text evidence="3">The sequence shown here is derived from an EMBL/GenBank/DDBJ whole genome shotgun (WGS) entry which is preliminary data.</text>
</comment>
<dbReference type="Pfam" id="PF00364">
    <property type="entry name" value="Biotin_lipoyl"/>
    <property type="match status" value="1"/>
</dbReference>
<dbReference type="PANTHER" id="PTHR45266">
    <property type="entry name" value="OXALOACETATE DECARBOXYLASE ALPHA CHAIN"/>
    <property type="match status" value="1"/>
</dbReference>
<organism evidence="3 4">
    <name type="scientific">Sulfobacillus acidophilus</name>
    <dbReference type="NCBI Taxonomy" id="53633"/>
    <lineage>
        <taxon>Bacteria</taxon>
        <taxon>Bacillati</taxon>
        <taxon>Bacillota</taxon>
        <taxon>Clostridia</taxon>
        <taxon>Eubacteriales</taxon>
        <taxon>Clostridiales Family XVII. Incertae Sedis</taxon>
        <taxon>Sulfobacillus</taxon>
    </lineage>
</organism>
<protein>
    <submittedName>
        <fullName evidence="3">Acetyl-CoA carboxylase biotin carboxyl carrier protein subunit</fullName>
        <ecNumber evidence="3">6.4.1.2</ecNumber>
    </submittedName>
</protein>
<dbReference type="EC" id="6.4.1.2" evidence="3"/>
<dbReference type="PROSITE" id="PS50968">
    <property type="entry name" value="BIOTINYL_LIPOYL"/>
    <property type="match status" value="1"/>
</dbReference>
<dbReference type="Gene3D" id="2.40.50.100">
    <property type="match status" value="1"/>
</dbReference>
<reference evidence="3 4" key="1">
    <citation type="journal article" date="2014" name="BMC Genomics">
        <title>Comparison of environmental and isolate Sulfobacillus genomes reveals diverse carbon, sulfur, nitrogen, and hydrogen metabolisms.</title>
        <authorList>
            <person name="Justice N.B."/>
            <person name="Norman A."/>
            <person name="Brown C.T."/>
            <person name="Singh A."/>
            <person name="Thomas B.C."/>
            <person name="Banfield J.F."/>
        </authorList>
    </citation>
    <scope>NUCLEOTIDE SEQUENCE [LARGE SCALE GENOMIC DNA]</scope>
    <source>
        <strain evidence="3">AMDSBA3</strain>
    </source>
</reference>
<proteinExistence type="predicted"/>
<dbReference type="PANTHER" id="PTHR45266:SF3">
    <property type="entry name" value="OXALOACETATE DECARBOXYLASE ALPHA CHAIN"/>
    <property type="match status" value="1"/>
</dbReference>
<dbReference type="NCBIfam" id="NF006079">
    <property type="entry name" value="PRK08225.1"/>
    <property type="match status" value="1"/>
</dbReference>
<dbReference type="InterPro" id="IPR050709">
    <property type="entry name" value="Biotin_Carboxyl_Carrier/Decarb"/>
</dbReference>
<dbReference type="SUPFAM" id="SSF51230">
    <property type="entry name" value="Single hybrid motif"/>
    <property type="match status" value="1"/>
</dbReference>
<dbReference type="InterPro" id="IPR011053">
    <property type="entry name" value="Single_hybrid_motif"/>
</dbReference>
<keyword evidence="3" id="KW-0436">Ligase</keyword>
<evidence type="ECO:0000256" key="1">
    <source>
        <dbReference type="ARBA" id="ARBA00023267"/>
    </source>
</evidence>
<keyword evidence="1" id="KW-0092">Biotin</keyword>
<dbReference type="AlphaFoldDB" id="A0A2T2WL22"/>
<evidence type="ECO:0000259" key="2">
    <source>
        <dbReference type="PROSITE" id="PS50968"/>
    </source>
</evidence>
<sequence length="70" mass="7306">MTAVVASLAGTVFKVLVKPGDVVEVGQEVVIMESMKMEIPIEAEAAGIVHEVPAEEGTFVNEGDPLVILA</sequence>
<dbReference type="EMBL" id="PXYV01000010">
    <property type="protein sequence ID" value="PSR22938.1"/>
    <property type="molecule type" value="Genomic_DNA"/>
</dbReference>